<reference evidence="2" key="2">
    <citation type="submission" date="2022-07" db="EMBL/GenBank/DDBJ databases">
        <authorList>
            <person name="Goncalves M.F.M."/>
            <person name="Hilario S."/>
            <person name="Van De Peer Y."/>
            <person name="Esteves A.C."/>
            <person name="Alves A."/>
        </authorList>
    </citation>
    <scope>NUCLEOTIDE SEQUENCE</scope>
    <source>
        <strain evidence="2">MUM 19.33</strain>
    </source>
</reference>
<evidence type="ECO:0000313" key="3">
    <source>
        <dbReference type="Proteomes" id="UP001055219"/>
    </source>
</evidence>
<proteinExistence type="predicted"/>
<organism evidence="2 3">
    <name type="scientific">Emericellopsis cladophorae</name>
    <dbReference type="NCBI Taxonomy" id="2686198"/>
    <lineage>
        <taxon>Eukaryota</taxon>
        <taxon>Fungi</taxon>
        <taxon>Dikarya</taxon>
        <taxon>Ascomycota</taxon>
        <taxon>Pezizomycotina</taxon>
        <taxon>Sordariomycetes</taxon>
        <taxon>Hypocreomycetidae</taxon>
        <taxon>Hypocreales</taxon>
        <taxon>Bionectriaceae</taxon>
        <taxon>Emericellopsis</taxon>
    </lineage>
</organism>
<accession>A0A9Q0BIQ6</accession>
<feature type="region of interest" description="Disordered" evidence="1">
    <location>
        <begin position="1"/>
        <end position="29"/>
    </location>
</feature>
<comment type="caution">
    <text evidence="2">The sequence shown here is derived from an EMBL/GenBank/DDBJ whole genome shotgun (WGS) entry which is preliminary data.</text>
</comment>
<dbReference type="OrthoDB" id="4156665at2759"/>
<feature type="compositionally biased region" description="Low complexity" evidence="1">
    <location>
        <begin position="9"/>
        <end position="18"/>
    </location>
</feature>
<sequence length="167" mass="19744">MFRREMPSHQQPHEAPQQQAPPPPQPYETHPEYVQRRIATNPAFAHKLSQMRLCLSPLVQVNTGWVHPAFPQSVLHFWLLTDSQLEGLASFYHQRTPSTLSRQYPCPINWRSDLPLEEKRRKIGRFIGLRGCESPIILKTEEEIAEEARMVRLREDEEMWRRKNAPW</sequence>
<evidence type="ECO:0000256" key="1">
    <source>
        <dbReference type="SAM" id="MobiDB-lite"/>
    </source>
</evidence>
<keyword evidence="3" id="KW-1185">Reference proteome</keyword>
<reference evidence="2" key="1">
    <citation type="journal article" date="2021" name="J Fungi (Basel)">
        <title>Genomic and Metabolomic Analyses of the Marine Fungus Emericellopsis cladophorae: Insights into Saltwater Adaptability Mechanisms and Its Biosynthetic Potential.</title>
        <authorList>
            <person name="Goncalves M.F.M."/>
            <person name="Hilario S."/>
            <person name="Van de Peer Y."/>
            <person name="Esteves A.C."/>
            <person name="Alves A."/>
        </authorList>
    </citation>
    <scope>NUCLEOTIDE SEQUENCE</scope>
    <source>
        <strain evidence="2">MUM 19.33</strain>
    </source>
</reference>
<dbReference type="AlphaFoldDB" id="A0A9Q0BIQ6"/>
<protein>
    <submittedName>
        <fullName evidence="2">Beta-xylosidase</fullName>
    </submittedName>
</protein>
<name>A0A9Q0BIQ6_9HYPO</name>
<dbReference type="GeneID" id="75832746"/>
<dbReference type="Proteomes" id="UP001055219">
    <property type="component" value="Unassembled WGS sequence"/>
</dbReference>
<gene>
    <name evidence="2" type="ORF">J7T54_006268</name>
</gene>
<dbReference type="RefSeq" id="XP_051366785.1">
    <property type="nucleotide sequence ID" value="XM_051505646.1"/>
</dbReference>
<dbReference type="EMBL" id="JAGIXG020000001">
    <property type="protein sequence ID" value="KAI6785929.1"/>
    <property type="molecule type" value="Genomic_DNA"/>
</dbReference>
<evidence type="ECO:0000313" key="2">
    <source>
        <dbReference type="EMBL" id="KAI6785929.1"/>
    </source>
</evidence>